<keyword evidence="2" id="KW-1185">Reference proteome</keyword>
<dbReference type="EMBL" id="QYUR01000008">
    <property type="protein sequence ID" value="RJG09114.1"/>
    <property type="molecule type" value="Genomic_DNA"/>
</dbReference>
<accession>A0A418X9E4</accession>
<proteinExistence type="predicted"/>
<dbReference type="RefSeq" id="WP_119956908.1">
    <property type="nucleotide sequence ID" value="NZ_QYUR01000008.1"/>
</dbReference>
<dbReference type="Proteomes" id="UP000284021">
    <property type="component" value="Unassembled WGS sequence"/>
</dbReference>
<evidence type="ECO:0008006" key="3">
    <source>
        <dbReference type="Google" id="ProtNLM"/>
    </source>
</evidence>
<organism evidence="1 2">
    <name type="scientific">Pseudomonas cavernicola</name>
    <dbReference type="NCBI Taxonomy" id="2320866"/>
    <lineage>
        <taxon>Bacteria</taxon>
        <taxon>Pseudomonadati</taxon>
        <taxon>Pseudomonadota</taxon>
        <taxon>Gammaproteobacteria</taxon>
        <taxon>Pseudomonadales</taxon>
        <taxon>Pseudomonadaceae</taxon>
        <taxon>Pseudomonas</taxon>
    </lineage>
</organism>
<sequence>MAELIDPDDQSTTTRAFIVDNKDIIQKSYGGGTGIANPAEYGIVLDQNDGAVIFESNDFNFGTENYEITGAQVLVSTQGLSGSGYNFNGFVATSNVTGDNDGATLSSPQQAFGDQNGEKSNQLDTIGGLAEAATWDGDVIKITDIGFVTTTTPDAHLTFDVVLADADSDATATQTLDVTIVGGDGVTASTDPDTFVIGDTDVDGLLSMVMTVIDGGFATGLDTLDFTAAGSVENYTEVLAPATNLAAFTAAAVTALDGPTNYYFGRVGGDGYLAFDGDDAGITNIIQLVGVTDMAFTDID</sequence>
<dbReference type="OrthoDB" id="6724689at2"/>
<evidence type="ECO:0000313" key="1">
    <source>
        <dbReference type="EMBL" id="RJG09114.1"/>
    </source>
</evidence>
<comment type="caution">
    <text evidence="1">The sequence shown here is derived from an EMBL/GenBank/DDBJ whole genome shotgun (WGS) entry which is preliminary data.</text>
</comment>
<protein>
    <recommendedName>
        <fullName evidence="3">DUF5801 domain-containing protein</fullName>
    </recommendedName>
</protein>
<name>A0A418X9E4_9PSED</name>
<reference evidence="1 2" key="1">
    <citation type="submission" date="2018-09" db="EMBL/GenBank/DDBJ databases">
        <authorList>
            <person name="Zhu H."/>
        </authorList>
    </citation>
    <scope>NUCLEOTIDE SEQUENCE [LARGE SCALE GENOMIC DNA]</scope>
    <source>
        <strain evidence="1 2">K1S02-6</strain>
    </source>
</reference>
<dbReference type="AlphaFoldDB" id="A0A418X9E4"/>
<evidence type="ECO:0000313" key="2">
    <source>
        <dbReference type="Proteomes" id="UP000284021"/>
    </source>
</evidence>
<gene>
    <name evidence="1" type="ORF">D3879_25260</name>
</gene>